<dbReference type="PANTHER" id="PTHR43163:SF3">
    <property type="entry name" value="PEPTIDE ABC TRANSPORTER PERMEASE PROTEIN"/>
    <property type="match status" value="1"/>
</dbReference>
<accession>A0A2V3U7E2</accession>
<keyword evidence="2 7" id="KW-0813">Transport</keyword>
<dbReference type="GO" id="GO:0005886">
    <property type="term" value="C:plasma membrane"/>
    <property type="evidence" value="ECO:0007669"/>
    <property type="project" value="UniProtKB-SubCell"/>
</dbReference>
<dbReference type="Gene3D" id="1.10.3720.10">
    <property type="entry name" value="MetI-like"/>
    <property type="match status" value="1"/>
</dbReference>
<sequence length="315" mass="32983">MSLLRYATTAFCVAIAVATLCFAALQVVPGDPAMRIAEAKFGADGMSFRTADELREAAGLNEPVIRQYASWIARTLTGDFGVSLVSGQAVLPLVAERLQLTLLVGLVGIAVTIIISVPLGVAAGLRPNGWLDHSVSALSTLLASAPAFLVAILLVSLFAVNLQWLPVAGLRSPQGIVLPALTLGFIHCPELSRVVRNSVARTGQSFFVTFARLKGRSWSRIALGHALRPALLPVVAYLGVLVTGVVEGFVVIETVFNLPGIGKLLVDALIARDLPVVLGAVTIIGLGIVAVHAMTELLANLVDPRTVDSQASTTS</sequence>
<dbReference type="EMBL" id="QJJK01000005">
    <property type="protein sequence ID" value="PXW58716.1"/>
    <property type="molecule type" value="Genomic_DNA"/>
</dbReference>
<dbReference type="Pfam" id="PF00528">
    <property type="entry name" value="BPD_transp_1"/>
    <property type="match status" value="1"/>
</dbReference>
<dbReference type="Proteomes" id="UP000248021">
    <property type="component" value="Unassembled WGS sequence"/>
</dbReference>
<comment type="subcellular location">
    <subcellularLocation>
        <location evidence="1 7">Cell membrane</location>
        <topology evidence="1 7">Multi-pass membrane protein</topology>
    </subcellularLocation>
</comment>
<feature type="transmembrane region" description="Helical" evidence="7">
    <location>
        <begin position="137"/>
        <end position="160"/>
    </location>
</feature>
<feature type="transmembrane region" description="Helical" evidence="7">
    <location>
        <begin position="234"/>
        <end position="256"/>
    </location>
</feature>
<keyword evidence="5 7" id="KW-1133">Transmembrane helix</keyword>
<feature type="signal peptide" evidence="8">
    <location>
        <begin position="1"/>
        <end position="23"/>
    </location>
</feature>
<dbReference type="PROSITE" id="PS50928">
    <property type="entry name" value="ABC_TM1"/>
    <property type="match status" value="1"/>
</dbReference>
<organism evidence="10 11">
    <name type="scientific">Chelatococcus asaccharovorans</name>
    <dbReference type="NCBI Taxonomy" id="28210"/>
    <lineage>
        <taxon>Bacteria</taxon>
        <taxon>Pseudomonadati</taxon>
        <taxon>Pseudomonadota</taxon>
        <taxon>Alphaproteobacteria</taxon>
        <taxon>Hyphomicrobiales</taxon>
        <taxon>Chelatococcaceae</taxon>
        <taxon>Chelatococcus</taxon>
    </lineage>
</organism>
<feature type="domain" description="ABC transmembrane type-1" evidence="9">
    <location>
        <begin position="98"/>
        <end position="299"/>
    </location>
</feature>
<evidence type="ECO:0000256" key="2">
    <source>
        <dbReference type="ARBA" id="ARBA00022448"/>
    </source>
</evidence>
<feature type="chain" id="PRO_5016039417" evidence="8">
    <location>
        <begin position="24"/>
        <end position="315"/>
    </location>
</feature>
<dbReference type="InterPro" id="IPR035906">
    <property type="entry name" value="MetI-like_sf"/>
</dbReference>
<dbReference type="SUPFAM" id="SSF161098">
    <property type="entry name" value="MetI-like"/>
    <property type="match status" value="1"/>
</dbReference>
<evidence type="ECO:0000256" key="7">
    <source>
        <dbReference type="RuleBase" id="RU363032"/>
    </source>
</evidence>
<keyword evidence="3" id="KW-1003">Cell membrane</keyword>
<keyword evidence="8" id="KW-0732">Signal</keyword>
<keyword evidence="11" id="KW-1185">Reference proteome</keyword>
<evidence type="ECO:0000256" key="6">
    <source>
        <dbReference type="ARBA" id="ARBA00023136"/>
    </source>
</evidence>
<dbReference type="GO" id="GO:0055085">
    <property type="term" value="P:transmembrane transport"/>
    <property type="evidence" value="ECO:0007669"/>
    <property type="project" value="InterPro"/>
</dbReference>
<comment type="similarity">
    <text evidence="7">Belongs to the binding-protein-dependent transport system permease family.</text>
</comment>
<dbReference type="PANTHER" id="PTHR43163">
    <property type="entry name" value="DIPEPTIDE TRANSPORT SYSTEM PERMEASE PROTEIN DPPB-RELATED"/>
    <property type="match status" value="1"/>
</dbReference>
<evidence type="ECO:0000313" key="10">
    <source>
        <dbReference type="EMBL" id="PXW58716.1"/>
    </source>
</evidence>
<evidence type="ECO:0000256" key="1">
    <source>
        <dbReference type="ARBA" id="ARBA00004651"/>
    </source>
</evidence>
<dbReference type="AlphaFoldDB" id="A0A2V3U7E2"/>
<dbReference type="CDD" id="cd06261">
    <property type="entry name" value="TM_PBP2"/>
    <property type="match status" value="1"/>
</dbReference>
<evidence type="ECO:0000256" key="5">
    <source>
        <dbReference type="ARBA" id="ARBA00022989"/>
    </source>
</evidence>
<reference evidence="10 11" key="1">
    <citation type="submission" date="2018-05" db="EMBL/GenBank/DDBJ databases">
        <title>Genomic Encyclopedia of Type Strains, Phase IV (KMG-IV): sequencing the most valuable type-strain genomes for metagenomic binning, comparative biology and taxonomic classification.</title>
        <authorList>
            <person name="Goeker M."/>
        </authorList>
    </citation>
    <scope>NUCLEOTIDE SEQUENCE [LARGE SCALE GENOMIC DNA]</scope>
    <source>
        <strain evidence="10 11">DSM 6462</strain>
    </source>
</reference>
<name>A0A2V3U7E2_9HYPH</name>
<feature type="transmembrane region" description="Helical" evidence="7">
    <location>
        <begin position="276"/>
        <end position="295"/>
    </location>
</feature>
<evidence type="ECO:0000256" key="8">
    <source>
        <dbReference type="SAM" id="SignalP"/>
    </source>
</evidence>
<protein>
    <submittedName>
        <fullName evidence="10">Peptide/nickel transport system permease protein</fullName>
    </submittedName>
</protein>
<evidence type="ECO:0000256" key="4">
    <source>
        <dbReference type="ARBA" id="ARBA00022692"/>
    </source>
</evidence>
<dbReference type="OrthoDB" id="9805855at2"/>
<comment type="caution">
    <text evidence="10">The sequence shown here is derived from an EMBL/GenBank/DDBJ whole genome shotgun (WGS) entry which is preliminary data.</text>
</comment>
<evidence type="ECO:0000259" key="9">
    <source>
        <dbReference type="PROSITE" id="PS50928"/>
    </source>
</evidence>
<dbReference type="InterPro" id="IPR000515">
    <property type="entry name" value="MetI-like"/>
</dbReference>
<gene>
    <name evidence="10" type="ORF">C7450_10562</name>
</gene>
<proteinExistence type="inferred from homology"/>
<evidence type="ECO:0000256" key="3">
    <source>
        <dbReference type="ARBA" id="ARBA00022475"/>
    </source>
</evidence>
<feature type="transmembrane region" description="Helical" evidence="7">
    <location>
        <begin position="100"/>
        <end position="125"/>
    </location>
</feature>
<keyword evidence="6 7" id="KW-0472">Membrane</keyword>
<keyword evidence="4 7" id="KW-0812">Transmembrane</keyword>
<evidence type="ECO:0000313" key="11">
    <source>
        <dbReference type="Proteomes" id="UP000248021"/>
    </source>
</evidence>